<dbReference type="AlphaFoldDB" id="A0A0G0K657"/>
<keyword evidence="3" id="KW-0699">rRNA-binding</keyword>
<dbReference type="InterPro" id="IPR014717">
    <property type="entry name" value="Transl_elong_EF1B/ribsomal_bS6"/>
</dbReference>
<reference evidence="4 5" key="1">
    <citation type="journal article" date="2015" name="Nature">
        <title>rRNA introns, odd ribosomes, and small enigmatic genomes across a large radiation of phyla.</title>
        <authorList>
            <person name="Brown C.T."/>
            <person name="Hug L.A."/>
            <person name="Thomas B.C."/>
            <person name="Sharon I."/>
            <person name="Castelle C.J."/>
            <person name="Singh A."/>
            <person name="Wilkins M.J."/>
            <person name="Williams K.H."/>
            <person name="Banfield J.F."/>
        </authorList>
    </citation>
    <scope>NUCLEOTIDE SEQUENCE [LARGE SCALE GENOMIC DNA]</scope>
</reference>
<dbReference type="Proteomes" id="UP000034603">
    <property type="component" value="Unassembled WGS sequence"/>
</dbReference>
<dbReference type="GO" id="GO:0005737">
    <property type="term" value="C:cytoplasm"/>
    <property type="evidence" value="ECO:0007669"/>
    <property type="project" value="UniProtKB-ARBA"/>
</dbReference>
<dbReference type="PANTHER" id="PTHR21011:SF1">
    <property type="entry name" value="SMALL RIBOSOMAL SUBUNIT PROTEIN BS6M"/>
    <property type="match status" value="1"/>
</dbReference>
<dbReference type="InterPro" id="IPR000529">
    <property type="entry name" value="Ribosomal_bS6"/>
</dbReference>
<dbReference type="SUPFAM" id="SSF54995">
    <property type="entry name" value="Ribosomal protein S6"/>
    <property type="match status" value="1"/>
</dbReference>
<dbReference type="GO" id="GO:0003735">
    <property type="term" value="F:structural constituent of ribosome"/>
    <property type="evidence" value="ECO:0007669"/>
    <property type="project" value="InterPro"/>
</dbReference>
<comment type="similarity">
    <text evidence="1 3">Belongs to the bacterial ribosomal protein bS6 family.</text>
</comment>
<keyword evidence="3 4" id="KW-0689">Ribosomal protein</keyword>
<dbReference type="GO" id="GO:0006412">
    <property type="term" value="P:translation"/>
    <property type="evidence" value="ECO:0007669"/>
    <property type="project" value="UniProtKB-UniRule"/>
</dbReference>
<accession>A0A0G0K657</accession>
<dbReference type="PANTHER" id="PTHR21011">
    <property type="entry name" value="MITOCHONDRIAL 28S RIBOSOMAL PROTEIN S6"/>
    <property type="match status" value="1"/>
</dbReference>
<evidence type="ECO:0000256" key="1">
    <source>
        <dbReference type="ARBA" id="ARBA00009512"/>
    </source>
</evidence>
<dbReference type="NCBIfam" id="TIGR00166">
    <property type="entry name" value="S6"/>
    <property type="match status" value="1"/>
</dbReference>
<organism evidence="4 5">
    <name type="scientific">Candidatus Woesebacteria bacterium GW2011_GWA1_37_8</name>
    <dbReference type="NCBI Taxonomy" id="1618546"/>
    <lineage>
        <taxon>Bacteria</taxon>
        <taxon>Candidatus Woeseibacteriota</taxon>
    </lineage>
</organism>
<comment type="function">
    <text evidence="3">Binds together with bS18 to 16S ribosomal RNA.</text>
</comment>
<dbReference type="HAMAP" id="MF_00360">
    <property type="entry name" value="Ribosomal_bS6"/>
    <property type="match status" value="1"/>
</dbReference>
<evidence type="ECO:0000256" key="3">
    <source>
        <dbReference type="HAMAP-Rule" id="MF_00360"/>
    </source>
</evidence>
<keyword evidence="3" id="KW-0687">Ribonucleoprotein</keyword>
<comment type="caution">
    <text evidence="4">The sequence shown here is derived from an EMBL/GenBank/DDBJ whole genome shotgun (WGS) entry which is preliminary data.</text>
</comment>
<dbReference type="GO" id="GO:0005840">
    <property type="term" value="C:ribosome"/>
    <property type="evidence" value="ECO:0007669"/>
    <property type="project" value="UniProtKB-KW"/>
</dbReference>
<keyword evidence="3" id="KW-0694">RNA-binding</keyword>
<sequence length="95" mass="10780">MNTYELTLVLPQNTTAAKKKAVGDTIDKIVKMNKGEIKKTEDWGEKDLAYPIEKNTSGSFLHFELELENQSVKALSDKLRMEDGIIRNLLVRKGE</sequence>
<dbReference type="CDD" id="cd00473">
    <property type="entry name" value="bS6"/>
    <property type="match status" value="1"/>
</dbReference>
<name>A0A0G0K657_9BACT</name>
<dbReference type="InterPro" id="IPR035980">
    <property type="entry name" value="Ribosomal_bS6_sf"/>
</dbReference>
<evidence type="ECO:0000313" key="5">
    <source>
        <dbReference type="Proteomes" id="UP000034603"/>
    </source>
</evidence>
<evidence type="ECO:0000313" key="4">
    <source>
        <dbReference type="EMBL" id="KKQ44579.1"/>
    </source>
</evidence>
<dbReference type="Gene3D" id="3.30.70.60">
    <property type="match status" value="1"/>
</dbReference>
<evidence type="ECO:0000256" key="2">
    <source>
        <dbReference type="ARBA" id="ARBA00035294"/>
    </source>
</evidence>
<dbReference type="GO" id="GO:1990904">
    <property type="term" value="C:ribonucleoprotein complex"/>
    <property type="evidence" value="ECO:0007669"/>
    <property type="project" value="UniProtKB-KW"/>
</dbReference>
<dbReference type="EMBL" id="LBTR01000024">
    <property type="protein sequence ID" value="KKQ44579.1"/>
    <property type="molecule type" value="Genomic_DNA"/>
</dbReference>
<dbReference type="GO" id="GO:0070181">
    <property type="term" value="F:small ribosomal subunit rRNA binding"/>
    <property type="evidence" value="ECO:0007669"/>
    <property type="project" value="TreeGrafter"/>
</dbReference>
<dbReference type="Pfam" id="PF01250">
    <property type="entry name" value="Ribosomal_S6"/>
    <property type="match status" value="1"/>
</dbReference>
<protein>
    <recommendedName>
        <fullName evidence="2 3">Small ribosomal subunit protein bS6</fullName>
    </recommendedName>
</protein>
<proteinExistence type="inferred from homology"/>
<dbReference type="InterPro" id="IPR020814">
    <property type="entry name" value="Ribosomal_S6_plastid/chlpt"/>
</dbReference>
<gene>
    <name evidence="3" type="primary">rpsF</name>
    <name evidence="4" type="ORF">US62_C0024G0001</name>
</gene>